<reference evidence="1" key="1">
    <citation type="submission" date="2021-01" db="EMBL/GenBank/DDBJ databases">
        <title>Whole genome shotgun sequence of Rugosimonospora africana NBRC 104875.</title>
        <authorList>
            <person name="Komaki H."/>
            <person name="Tamura T."/>
        </authorList>
    </citation>
    <scope>NUCLEOTIDE SEQUENCE</scope>
    <source>
        <strain evidence="1">NBRC 104875</strain>
    </source>
</reference>
<evidence type="ECO:0000313" key="1">
    <source>
        <dbReference type="EMBL" id="GIH15641.1"/>
    </source>
</evidence>
<dbReference type="AlphaFoldDB" id="A0A8J3VRL8"/>
<comment type="caution">
    <text evidence="1">The sequence shown here is derived from an EMBL/GenBank/DDBJ whole genome shotgun (WGS) entry which is preliminary data.</text>
</comment>
<dbReference type="Proteomes" id="UP000642748">
    <property type="component" value="Unassembled WGS sequence"/>
</dbReference>
<dbReference type="EMBL" id="BONZ01000036">
    <property type="protein sequence ID" value="GIH15641.1"/>
    <property type="molecule type" value="Genomic_DNA"/>
</dbReference>
<name>A0A8J3VRL8_9ACTN</name>
<protein>
    <submittedName>
        <fullName evidence="1">Uncharacterized protein</fullName>
    </submittedName>
</protein>
<organism evidence="1 2">
    <name type="scientific">Rugosimonospora africana</name>
    <dbReference type="NCBI Taxonomy" id="556532"/>
    <lineage>
        <taxon>Bacteria</taxon>
        <taxon>Bacillati</taxon>
        <taxon>Actinomycetota</taxon>
        <taxon>Actinomycetes</taxon>
        <taxon>Micromonosporales</taxon>
        <taxon>Micromonosporaceae</taxon>
        <taxon>Rugosimonospora</taxon>
    </lineage>
</organism>
<dbReference type="RefSeq" id="WP_203919268.1">
    <property type="nucleotide sequence ID" value="NZ_BONZ01000036.1"/>
</dbReference>
<proteinExistence type="predicted"/>
<sequence>MAHDIHHASELLFTKLPREWSLAALGTGDHWTVTTPDGAELVTIGEPLLTNPLRRAWQAFTPVYPASDRFHCFEFRTGPESVLFELEKPPSTEKYAAVRRPGGEELGRLLFSPSRVEEKKVCLRMRDASGTSLGEALRVTDHRSPSDPLGYALYGDDGAPIATLTGVPHRVADFQGSYRLSIPAPLPEPLRTLVLATALACPYMRV</sequence>
<gene>
    <name evidence="1" type="ORF">Raf01_38130</name>
</gene>
<evidence type="ECO:0000313" key="2">
    <source>
        <dbReference type="Proteomes" id="UP000642748"/>
    </source>
</evidence>
<keyword evidence="2" id="KW-1185">Reference proteome</keyword>
<accession>A0A8J3VRL8</accession>